<protein>
    <submittedName>
        <fullName evidence="2">Uncharacterized protein</fullName>
    </submittedName>
</protein>
<keyword evidence="3" id="KW-1185">Reference proteome</keyword>
<evidence type="ECO:0000256" key="1">
    <source>
        <dbReference type="SAM" id="MobiDB-lite"/>
    </source>
</evidence>
<dbReference type="EMBL" id="JAZGUE010000003">
    <property type="protein sequence ID" value="KAL2268545.1"/>
    <property type="molecule type" value="Genomic_DNA"/>
</dbReference>
<feature type="compositionally biased region" description="Polar residues" evidence="1">
    <location>
        <begin position="24"/>
        <end position="35"/>
    </location>
</feature>
<evidence type="ECO:0000313" key="3">
    <source>
        <dbReference type="Proteomes" id="UP001600064"/>
    </source>
</evidence>
<dbReference type="GeneID" id="98124408"/>
<organism evidence="2 3">
    <name type="scientific">Remersonia thermophila</name>
    <dbReference type="NCBI Taxonomy" id="72144"/>
    <lineage>
        <taxon>Eukaryota</taxon>
        <taxon>Fungi</taxon>
        <taxon>Dikarya</taxon>
        <taxon>Ascomycota</taxon>
        <taxon>Pezizomycotina</taxon>
        <taxon>Sordariomycetes</taxon>
        <taxon>Sordariomycetidae</taxon>
        <taxon>Sordariales</taxon>
        <taxon>Sordariales incertae sedis</taxon>
        <taxon>Remersonia</taxon>
    </lineage>
</organism>
<reference evidence="2 3" key="1">
    <citation type="journal article" date="2024" name="Commun. Biol.">
        <title>Comparative genomic analysis of thermophilic fungi reveals convergent evolutionary adaptations and gene losses.</title>
        <authorList>
            <person name="Steindorff A.S."/>
            <person name="Aguilar-Pontes M.V."/>
            <person name="Robinson A.J."/>
            <person name="Andreopoulos B."/>
            <person name="LaButti K."/>
            <person name="Kuo A."/>
            <person name="Mondo S."/>
            <person name="Riley R."/>
            <person name="Otillar R."/>
            <person name="Haridas S."/>
            <person name="Lipzen A."/>
            <person name="Grimwood J."/>
            <person name="Schmutz J."/>
            <person name="Clum A."/>
            <person name="Reid I.D."/>
            <person name="Moisan M.C."/>
            <person name="Butler G."/>
            <person name="Nguyen T.T.M."/>
            <person name="Dewar K."/>
            <person name="Conant G."/>
            <person name="Drula E."/>
            <person name="Henrissat B."/>
            <person name="Hansel C."/>
            <person name="Singer S."/>
            <person name="Hutchinson M.I."/>
            <person name="de Vries R.P."/>
            <person name="Natvig D.O."/>
            <person name="Powell A.J."/>
            <person name="Tsang A."/>
            <person name="Grigoriev I.V."/>
        </authorList>
    </citation>
    <scope>NUCLEOTIDE SEQUENCE [LARGE SCALE GENOMIC DNA]</scope>
    <source>
        <strain evidence="2 3">ATCC 22073</strain>
    </source>
</reference>
<name>A0ABR4DEJ0_9PEZI</name>
<dbReference type="Proteomes" id="UP001600064">
    <property type="component" value="Unassembled WGS sequence"/>
</dbReference>
<dbReference type="RefSeq" id="XP_070867269.1">
    <property type="nucleotide sequence ID" value="XM_071009764.1"/>
</dbReference>
<accession>A0ABR4DEJ0</accession>
<gene>
    <name evidence="2" type="ORF">VTJ83DRAFT_3391</name>
</gene>
<feature type="compositionally biased region" description="Low complexity" evidence="1">
    <location>
        <begin position="166"/>
        <end position="178"/>
    </location>
</feature>
<comment type="caution">
    <text evidence="2">The sequence shown here is derived from an EMBL/GenBank/DDBJ whole genome shotgun (WGS) entry which is preliminary data.</text>
</comment>
<evidence type="ECO:0000313" key="2">
    <source>
        <dbReference type="EMBL" id="KAL2268545.1"/>
    </source>
</evidence>
<feature type="compositionally biased region" description="Basic and acidic residues" evidence="1">
    <location>
        <begin position="1"/>
        <end position="11"/>
    </location>
</feature>
<feature type="region of interest" description="Disordered" evidence="1">
    <location>
        <begin position="1"/>
        <end position="59"/>
    </location>
</feature>
<proteinExistence type="predicted"/>
<sequence length="384" mass="41831">MDDSRGQRRQNEPPPMYGQRHPQRPQQRSAYQPTASDRFRQPTMGAPSPSGTARGMNGSTGYSGYYQDTGAAAGFPAPAAMAQGTMGYHSAAHEYGQADSRQSQSFGSTYPQMMYNVQQTGGPQSGGVYDASQPYSSRQAAGLPMMTTDVTAPYFPGESSNVTGPSSLSSQAAGSSSATQVYQQPGLHGYSAGNIPSAIGAMPTQTAAPDVRMEEGYAPATTALDESYAQYQGEVKGIFENIRNSNLTAASEALLRVSEWLLSHVVDLGLTTDNQSLHDERITLWNDFNHAWLALFQRQKEMMEAGLHTVQRPQTVVSQETLKKMGKELVRLCDNIERHGLVDYQYGVWEEQIVDILEECLDLYETQQNSAAGGNEGTSNSHRR</sequence>
<feature type="region of interest" description="Disordered" evidence="1">
    <location>
        <begin position="154"/>
        <end position="180"/>
    </location>
</feature>